<gene>
    <name evidence="1" type="ORF">L1987_41422</name>
</gene>
<accession>A0ACB9GUD6</accession>
<dbReference type="EMBL" id="CM042030">
    <property type="protein sequence ID" value="KAI3787163.1"/>
    <property type="molecule type" value="Genomic_DNA"/>
</dbReference>
<name>A0ACB9GUD6_9ASTR</name>
<evidence type="ECO:0000313" key="2">
    <source>
        <dbReference type="Proteomes" id="UP001056120"/>
    </source>
</evidence>
<keyword evidence="2" id="KW-1185">Reference proteome</keyword>
<comment type="caution">
    <text evidence="1">The sequence shown here is derived from an EMBL/GenBank/DDBJ whole genome shotgun (WGS) entry which is preliminary data.</text>
</comment>
<reference evidence="2" key="1">
    <citation type="journal article" date="2022" name="Mol. Ecol. Resour.">
        <title>The genomes of chicory, endive, great burdock and yacon provide insights into Asteraceae palaeo-polyploidization history and plant inulin production.</title>
        <authorList>
            <person name="Fan W."/>
            <person name="Wang S."/>
            <person name="Wang H."/>
            <person name="Wang A."/>
            <person name="Jiang F."/>
            <person name="Liu H."/>
            <person name="Zhao H."/>
            <person name="Xu D."/>
            <person name="Zhang Y."/>
        </authorList>
    </citation>
    <scope>NUCLEOTIDE SEQUENCE [LARGE SCALE GENOMIC DNA]</scope>
    <source>
        <strain evidence="2">cv. Yunnan</strain>
    </source>
</reference>
<organism evidence="1 2">
    <name type="scientific">Smallanthus sonchifolius</name>
    <dbReference type="NCBI Taxonomy" id="185202"/>
    <lineage>
        <taxon>Eukaryota</taxon>
        <taxon>Viridiplantae</taxon>
        <taxon>Streptophyta</taxon>
        <taxon>Embryophyta</taxon>
        <taxon>Tracheophyta</taxon>
        <taxon>Spermatophyta</taxon>
        <taxon>Magnoliopsida</taxon>
        <taxon>eudicotyledons</taxon>
        <taxon>Gunneridae</taxon>
        <taxon>Pentapetalae</taxon>
        <taxon>asterids</taxon>
        <taxon>campanulids</taxon>
        <taxon>Asterales</taxon>
        <taxon>Asteraceae</taxon>
        <taxon>Asteroideae</taxon>
        <taxon>Heliantheae alliance</taxon>
        <taxon>Millerieae</taxon>
        <taxon>Smallanthus</taxon>
    </lineage>
</organism>
<protein>
    <submittedName>
        <fullName evidence="1">Uncharacterized protein</fullName>
    </submittedName>
</protein>
<reference evidence="1 2" key="2">
    <citation type="journal article" date="2022" name="Mol. Ecol. Resour.">
        <title>The genomes of chicory, endive, great burdock and yacon provide insights into Asteraceae paleo-polyploidization history and plant inulin production.</title>
        <authorList>
            <person name="Fan W."/>
            <person name="Wang S."/>
            <person name="Wang H."/>
            <person name="Wang A."/>
            <person name="Jiang F."/>
            <person name="Liu H."/>
            <person name="Zhao H."/>
            <person name="Xu D."/>
            <person name="Zhang Y."/>
        </authorList>
    </citation>
    <scope>NUCLEOTIDE SEQUENCE [LARGE SCALE GENOMIC DNA]</scope>
    <source>
        <strain evidence="2">cv. Yunnan</strain>
        <tissue evidence="1">Leaves</tissue>
    </source>
</reference>
<proteinExistence type="predicted"/>
<evidence type="ECO:0000313" key="1">
    <source>
        <dbReference type="EMBL" id="KAI3787163.1"/>
    </source>
</evidence>
<dbReference type="Proteomes" id="UP001056120">
    <property type="component" value="Linkage Group LG13"/>
</dbReference>
<sequence length="204" mass="23621">MKTVDLLCEENLFDEDFPHEGLHVIQGFAMSQGSVTLCEEPRVTVTCKNLRLNSTSQRAFYDQTYSHYSFQPETLEIVIKCAVLLFKLLKDLSCSFKSPIVFTFMYYFKKKMSMTLIEDPDPNVAVITAYEDCLHDCNIDEEHHFKKFQRSTTICDMFGPIAFTWSTVLLGYYLDDKEGTRIVDDDKNVADDDRYKSDHGNSEH</sequence>